<comment type="caution">
    <text evidence="2">The sequence shown here is derived from an EMBL/GenBank/DDBJ whole genome shotgun (WGS) entry which is preliminary data.</text>
</comment>
<sequence length="192" mass="22626">MPIGFRYFQLAIVMDSKKILMELWYKKVKVDVRWKGNRRVQDPFTIVHVTEKVVRVAEEEEIAVNRVLKEAKHSDDIELSLWKQELRVSDRKMKGTHRSSATSEDYRHRKKITSLIDFEVESETQKLQQRSKVVQGGTWLGFAITIFISVSLIYPFCFKGLWDVPDVLRWQQNHSMTWFNPGLGFFNSGLQF</sequence>
<dbReference type="EMBL" id="JAOYFB010000036">
    <property type="protein sequence ID" value="KAK4020714.1"/>
    <property type="molecule type" value="Genomic_DNA"/>
</dbReference>
<evidence type="ECO:0000313" key="3">
    <source>
        <dbReference type="Proteomes" id="UP001234178"/>
    </source>
</evidence>
<protein>
    <submittedName>
        <fullName evidence="2">Uncharacterized protein</fullName>
    </submittedName>
</protein>
<evidence type="ECO:0000256" key="1">
    <source>
        <dbReference type="SAM" id="Phobius"/>
    </source>
</evidence>
<keyword evidence="1" id="KW-0472">Membrane</keyword>
<feature type="transmembrane region" description="Helical" evidence="1">
    <location>
        <begin position="136"/>
        <end position="156"/>
    </location>
</feature>
<gene>
    <name evidence="2" type="ORF">OUZ56_002669</name>
</gene>
<keyword evidence="1" id="KW-0812">Transmembrane</keyword>
<name>A0ABR0A6N4_9CRUS</name>
<dbReference type="Proteomes" id="UP001234178">
    <property type="component" value="Unassembled WGS sequence"/>
</dbReference>
<proteinExistence type="predicted"/>
<keyword evidence="3" id="KW-1185">Reference proteome</keyword>
<organism evidence="2 3">
    <name type="scientific">Daphnia magna</name>
    <dbReference type="NCBI Taxonomy" id="35525"/>
    <lineage>
        <taxon>Eukaryota</taxon>
        <taxon>Metazoa</taxon>
        <taxon>Ecdysozoa</taxon>
        <taxon>Arthropoda</taxon>
        <taxon>Crustacea</taxon>
        <taxon>Branchiopoda</taxon>
        <taxon>Diplostraca</taxon>
        <taxon>Cladocera</taxon>
        <taxon>Anomopoda</taxon>
        <taxon>Daphniidae</taxon>
        <taxon>Daphnia</taxon>
    </lineage>
</organism>
<accession>A0ABR0A6N4</accession>
<keyword evidence="1" id="KW-1133">Transmembrane helix</keyword>
<reference evidence="2 3" key="1">
    <citation type="journal article" date="2023" name="Nucleic Acids Res.">
        <title>The hologenome of Daphnia magna reveals possible DNA methylation and microbiome-mediated evolution of the host genome.</title>
        <authorList>
            <person name="Chaturvedi A."/>
            <person name="Li X."/>
            <person name="Dhandapani V."/>
            <person name="Marshall H."/>
            <person name="Kissane S."/>
            <person name="Cuenca-Cambronero M."/>
            <person name="Asole G."/>
            <person name="Calvet F."/>
            <person name="Ruiz-Romero M."/>
            <person name="Marangio P."/>
            <person name="Guigo R."/>
            <person name="Rago D."/>
            <person name="Mirbahai L."/>
            <person name="Eastwood N."/>
            <person name="Colbourne J.K."/>
            <person name="Zhou J."/>
            <person name="Mallon E."/>
            <person name="Orsini L."/>
        </authorList>
    </citation>
    <scope>NUCLEOTIDE SEQUENCE [LARGE SCALE GENOMIC DNA]</scope>
    <source>
        <strain evidence="2">LRV0_1</strain>
    </source>
</reference>
<evidence type="ECO:0000313" key="2">
    <source>
        <dbReference type="EMBL" id="KAK4020714.1"/>
    </source>
</evidence>